<organism evidence="2 3">
    <name type="scientific">Pseudoalteromonas obscura</name>
    <dbReference type="NCBI Taxonomy" id="3048491"/>
    <lineage>
        <taxon>Bacteria</taxon>
        <taxon>Pseudomonadati</taxon>
        <taxon>Pseudomonadota</taxon>
        <taxon>Gammaproteobacteria</taxon>
        <taxon>Alteromonadales</taxon>
        <taxon>Pseudoalteromonadaceae</taxon>
        <taxon>Pseudoalteromonas</taxon>
    </lineage>
</organism>
<dbReference type="RefSeq" id="WP_284137792.1">
    <property type="nucleotide sequence ID" value="NZ_JASJUT010000007.1"/>
</dbReference>
<dbReference type="InterPro" id="IPR050816">
    <property type="entry name" value="Flavin-dep_Halogenase_NPB"/>
</dbReference>
<dbReference type="Gene3D" id="3.30.9.100">
    <property type="match status" value="1"/>
</dbReference>
<dbReference type="PANTHER" id="PTHR43747:SF1">
    <property type="entry name" value="SLR1998 PROTEIN"/>
    <property type="match status" value="1"/>
</dbReference>
<evidence type="ECO:0000313" key="3">
    <source>
        <dbReference type="Proteomes" id="UP001231915"/>
    </source>
</evidence>
<dbReference type="InterPro" id="IPR002938">
    <property type="entry name" value="FAD-bd"/>
</dbReference>
<feature type="domain" description="FAD-binding" evidence="1">
    <location>
        <begin position="7"/>
        <end position="324"/>
    </location>
</feature>
<dbReference type="Proteomes" id="UP001231915">
    <property type="component" value="Unassembled WGS sequence"/>
</dbReference>
<dbReference type="PRINTS" id="PR00420">
    <property type="entry name" value="RNGMNOXGNASE"/>
</dbReference>
<gene>
    <name evidence="2" type="ORF">QNM18_16125</name>
</gene>
<sequence>MRDFCFEVAIIGGGPAGTATGIALKNLGIDSVFIVEAGTYSKPKIGESIPPNTQTLFQRLNIFDAFSSQHHEPCLGSYSCWGSTQLGFNDNLFNPYGAGWHLDRRRFDLFLARQFKALSGALVDNTRFSNLSVMKNDLYPIKLSFENHPDVCCRFVVDATGQSAKVARKFGAAVSMQDLMVSFAAYFDCQDTHLNENKLTLLEAVEQGWWYCASIPNNLQVVSLTTDIAVAKKLKLKQPENWYSLLKHSKHINNRIEGSAFPNRLNSWKTPSSLLSPPAGNGWLAVGDAAACYDPISSQGIYKALANGLQAAKAIALWLNGDANGLTEYRNKVVKDFVNYLEQRDYFYGQEQRWLEAEFWVKRRAYLAGLKYG</sequence>
<comment type="caution">
    <text evidence="2">The sequence shown here is derived from an EMBL/GenBank/DDBJ whole genome shotgun (WGS) entry which is preliminary data.</text>
</comment>
<evidence type="ECO:0000313" key="2">
    <source>
        <dbReference type="EMBL" id="MDK2596576.1"/>
    </source>
</evidence>
<reference evidence="2 3" key="1">
    <citation type="submission" date="2023-05" db="EMBL/GenBank/DDBJ databases">
        <title>Pseudoalteromonas ardens sp. nov., Pseudoalteromonas obscura sp. nov., and Pseudoalteromonas umbrosa sp. nov., isolated from the coral Montipora capitata.</title>
        <authorList>
            <person name="Thomas E.M."/>
            <person name="Smith E.M."/>
            <person name="Papke E."/>
            <person name="Shlafstein M.D."/>
            <person name="Oline D.K."/>
            <person name="Videau P."/>
            <person name="Saw J.H."/>
            <person name="Strangman W.K."/>
            <person name="Ushijima B."/>
        </authorList>
    </citation>
    <scope>NUCLEOTIDE SEQUENCE [LARGE SCALE GENOMIC DNA]</scope>
    <source>
        <strain evidence="2 3">P94</strain>
    </source>
</reference>
<evidence type="ECO:0000259" key="1">
    <source>
        <dbReference type="Pfam" id="PF01494"/>
    </source>
</evidence>
<dbReference type="InterPro" id="IPR036188">
    <property type="entry name" value="FAD/NAD-bd_sf"/>
</dbReference>
<accession>A0ABT7ENE7</accession>
<proteinExistence type="predicted"/>
<keyword evidence="3" id="KW-1185">Reference proteome</keyword>
<dbReference type="EMBL" id="JASJUT010000007">
    <property type="protein sequence ID" value="MDK2596576.1"/>
    <property type="molecule type" value="Genomic_DNA"/>
</dbReference>
<name>A0ABT7ENE7_9GAMM</name>
<dbReference type="Gene3D" id="3.50.50.60">
    <property type="entry name" value="FAD/NAD(P)-binding domain"/>
    <property type="match status" value="1"/>
</dbReference>
<protein>
    <submittedName>
        <fullName evidence="2">Tryptophan 7-halogenase</fullName>
    </submittedName>
</protein>
<dbReference type="PANTHER" id="PTHR43747">
    <property type="entry name" value="FAD-BINDING PROTEIN"/>
    <property type="match status" value="1"/>
</dbReference>
<dbReference type="Pfam" id="PF01494">
    <property type="entry name" value="FAD_binding_3"/>
    <property type="match status" value="1"/>
</dbReference>
<dbReference type="SUPFAM" id="SSF51905">
    <property type="entry name" value="FAD/NAD(P)-binding domain"/>
    <property type="match status" value="1"/>
</dbReference>